<evidence type="ECO:0000256" key="2">
    <source>
        <dbReference type="ARBA" id="ARBA00012438"/>
    </source>
</evidence>
<keyword evidence="3" id="KW-0902">Two-component regulatory system</keyword>
<evidence type="ECO:0000313" key="9">
    <source>
        <dbReference type="Proteomes" id="UP000262901"/>
    </source>
</evidence>
<dbReference type="KEGG" id="schj:DDV21_003310"/>
<name>A0A372KMF7_9STRE</name>
<dbReference type="EMBL" id="QVQZ01000007">
    <property type="protein sequence ID" value="RFU53453.1"/>
    <property type="molecule type" value="Genomic_DNA"/>
</dbReference>
<evidence type="ECO:0000259" key="4">
    <source>
        <dbReference type="Pfam" id="PF02518"/>
    </source>
</evidence>
<accession>A0A372KMF7</accession>
<dbReference type="GO" id="GO:0005524">
    <property type="term" value="F:ATP binding"/>
    <property type="evidence" value="ECO:0007669"/>
    <property type="project" value="UniProtKB-KW"/>
</dbReference>
<dbReference type="Gene3D" id="3.30.565.10">
    <property type="entry name" value="Histidine kinase-like ATPase, C-terminal domain"/>
    <property type="match status" value="1"/>
</dbReference>
<gene>
    <name evidence="5" type="ORF">DDV21_003310</name>
    <name evidence="6" type="ORF">DDV22_07280</name>
    <name evidence="7" type="ORF">DDV23_04455</name>
</gene>
<evidence type="ECO:0000313" key="5">
    <source>
        <dbReference type="EMBL" id="AXQ78173.1"/>
    </source>
</evidence>
<dbReference type="Pfam" id="PF02518">
    <property type="entry name" value="HATPase_c"/>
    <property type="match status" value="1"/>
</dbReference>
<evidence type="ECO:0000313" key="7">
    <source>
        <dbReference type="EMBL" id="RFU53453.1"/>
    </source>
</evidence>
<dbReference type="EC" id="2.7.13.3" evidence="2"/>
<keyword evidence="7" id="KW-0067">ATP-binding</keyword>
<dbReference type="InterPro" id="IPR003594">
    <property type="entry name" value="HATPase_dom"/>
</dbReference>
<comment type="catalytic activity">
    <reaction evidence="1">
        <text>ATP + protein L-histidine = ADP + protein N-phospho-L-histidine.</text>
        <dbReference type="EC" id="2.7.13.3"/>
    </reaction>
</comment>
<dbReference type="PRINTS" id="PR00344">
    <property type="entry name" value="BCTRLSENSOR"/>
</dbReference>
<dbReference type="OrthoDB" id="3436at2"/>
<evidence type="ECO:0000313" key="6">
    <source>
        <dbReference type="EMBL" id="RFU50682.1"/>
    </source>
</evidence>
<evidence type="ECO:0000313" key="10">
    <source>
        <dbReference type="Proteomes" id="UP000264056"/>
    </source>
</evidence>
<reference evidence="6 10" key="1">
    <citation type="submission" date="2018-08" db="EMBL/GenBank/DDBJ databases">
        <title>Draft genome of Streptococcus sp .nov. Z2.</title>
        <authorList>
            <person name="Tian Z."/>
        </authorList>
    </citation>
    <scope>NUCLEOTIDE SEQUENCE [LARGE SCALE GENOMIC DNA]</scope>
    <source>
        <strain evidence="6 10">Z2</strain>
    </source>
</reference>
<dbReference type="Proteomes" id="UP000246115">
    <property type="component" value="Chromosome"/>
</dbReference>
<dbReference type="EMBL" id="CP031733">
    <property type="protein sequence ID" value="AXQ78173.1"/>
    <property type="molecule type" value="Genomic_DNA"/>
</dbReference>
<dbReference type="Proteomes" id="UP000264056">
    <property type="component" value="Unassembled WGS sequence"/>
</dbReference>
<dbReference type="EMBL" id="QVQY01000019">
    <property type="protein sequence ID" value="RFU50682.1"/>
    <property type="molecule type" value="Genomic_DNA"/>
</dbReference>
<organism evidence="7 9">
    <name type="scientific">Streptococcus chenjunshii</name>
    <dbReference type="NCBI Taxonomy" id="2173853"/>
    <lineage>
        <taxon>Bacteria</taxon>
        <taxon>Bacillati</taxon>
        <taxon>Bacillota</taxon>
        <taxon>Bacilli</taxon>
        <taxon>Lactobacillales</taxon>
        <taxon>Streptococcaceae</taxon>
        <taxon>Streptococcus</taxon>
    </lineage>
</organism>
<reference evidence="8" key="3">
    <citation type="submission" date="2018-08" db="EMBL/GenBank/DDBJ databases">
        <title>Streptococcus chenjunshii sp. nov., isolated from stools sample of the Tibetan antelope in the Qinghai-Tibet plateau, China.</title>
        <authorList>
            <person name="Tian Z."/>
        </authorList>
    </citation>
    <scope>NUCLEOTIDE SEQUENCE [LARGE SCALE GENOMIC DNA]</scope>
    <source>
        <strain evidence="8">Z15</strain>
    </source>
</reference>
<sequence>MKNAIKNFISLFLILVFLILFLKNSVLIMFSGSGLGLMIAKELMQTHGGEIYLQFPPAPPYRTQFILTFPLSD</sequence>
<evidence type="ECO:0000256" key="3">
    <source>
        <dbReference type="ARBA" id="ARBA00023012"/>
    </source>
</evidence>
<evidence type="ECO:0000256" key="1">
    <source>
        <dbReference type="ARBA" id="ARBA00000085"/>
    </source>
</evidence>
<evidence type="ECO:0000313" key="8">
    <source>
        <dbReference type="Proteomes" id="UP000246115"/>
    </source>
</evidence>
<feature type="domain" description="Histidine kinase/HSP90-like ATPase" evidence="4">
    <location>
        <begin position="27"/>
        <end position="72"/>
    </location>
</feature>
<proteinExistence type="predicted"/>
<keyword evidence="10" id="KW-1185">Reference proteome</keyword>
<reference evidence="7 9" key="2">
    <citation type="submission" date="2018-08" db="EMBL/GenBank/DDBJ databases">
        <title>Draft genome of Streptococcus sp. nov. Z1.</title>
        <authorList>
            <person name="Tian Z."/>
        </authorList>
    </citation>
    <scope>NUCLEOTIDE SEQUENCE [LARGE SCALE GENOMIC DNA]</scope>
    <source>
        <strain evidence="7">Z1</strain>
        <strain evidence="9">Z1(2018)</strain>
    </source>
</reference>
<dbReference type="RefSeq" id="WP_116877909.1">
    <property type="nucleotide sequence ID" value="NZ_CP031733.1"/>
</dbReference>
<dbReference type="AlphaFoldDB" id="A0A372KMF7"/>
<dbReference type="InterPro" id="IPR004358">
    <property type="entry name" value="Sig_transdc_His_kin-like_C"/>
</dbReference>
<dbReference type="GO" id="GO:0000160">
    <property type="term" value="P:phosphorelay signal transduction system"/>
    <property type="evidence" value="ECO:0007669"/>
    <property type="project" value="UniProtKB-KW"/>
</dbReference>
<protein>
    <recommendedName>
        <fullName evidence="2">histidine kinase</fullName>
        <ecNumber evidence="2">2.7.13.3</ecNumber>
    </recommendedName>
</protein>
<reference evidence="5" key="4">
    <citation type="journal article" date="2019" name="Int. J. Syst. Evol. Microbiol.">
        <title>Streptococcus chenjunshii sp. nov. isolated from feces of Tibetan antelopes.</title>
        <authorList>
            <person name="Tian Z."/>
            <person name="Lu S."/>
            <person name="Jin D."/>
            <person name="Yang J."/>
            <person name="Pu J."/>
            <person name="Lai X.H."/>
            <person name="Bai X.N."/>
            <person name="Wu X.M."/>
            <person name="Li J."/>
            <person name="Wang S."/>
            <person name="Xu J."/>
        </authorList>
    </citation>
    <scope>NUCLEOTIDE SEQUENCE</scope>
    <source>
        <strain evidence="5">Z15</strain>
    </source>
</reference>
<dbReference type="GO" id="GO:0004673">
    <property type="term" value="F:protein histidine kinase activity"/>
    <property type="evidence" value="ECO:0007669"/>
    <property type="project" value="UniProtKB-EC"/>
</dbReference>
<accession>A0A346NAX8</accession>
<dbReference type="Proteomes" id="UP000262901">
    <property type="component" value="Unassembled WGS sequence"/>
</dbReference>
<keyword evidence="7" id="KW-0547">Nucleotide-binding</keyword>
<dbReference type="SUPFAM" id="SSF55874">
    <property type="entry name" value="ATPase domain of HSP90 chaperone/DNA topoisomerase II/histidine kinase"/>
    <property type="match status" value="1"/>
</dbReference>
<dbReference type="InterPro" id="IPR036890">
    <property type="entry name" value="HATPase_C_sf"/>
</dbReference>